<reference evidence="5 6" key="2">
    <citation type="submission" date="2020-03" db="EMBL/GenBank/DDBJ databases">
        <authorList>
            <person name="Ichikawa N."/>
            <person name="Kimura A."/>
            <person name="Kitahashi Y."/>
            <person name="Uohara A."/>
        </authorList>
    </citation>
    <scope>NUCLEOTIDE SEQUENCE [LARGE SCALE GENOMIC DNA]</scope>
    <source>
        <strain evidence="5 6">NBRC 107702</strain>
    </source>
</reference>
<dbReference type="SUPFAM" id="SSF53822">
    <property type="entry name" value="Periplasmic binding protein-like I"/>
    <property type="match status" value="1"/>
</dbReference>
<dbReference type="RefSeq" id="WP_173035073.1">
    <property type="nucleotide sequence ID" value="NZ_AP022870.1"/>
</dbReference>
<dbReference type="CDD" id="cd06346">
    <property type="entry name" value="PBP1_ABC_ligand_binding-like"/>
    <property type="match status" value="1"/>
</dbReference>
<feature type="chain" id="PRO_5038391713" evidence="3">
    <location>
        <begin position="20"/>
        <end position="413"/>
    </location>
</feature>
<feature type="domain" description="Leucine-binding protein" evidence="4">
    <location>
        <begin position="37"/>
        <end position="348"/>
    </location>
</feature>
<reference evidence="5 6" key="1">
    <citation type="submission" date="2020-03" db="EMBL/GenBank/DDBJ databases">
        <title>Whole genome shotgun sequence of Phytohabitans flavus NBRC 107702.</title>
        <authorList>
            <person name="Komaki H."/>
            <person name="Tamura T."/>
        </authorList>
    </citation>
    <scope>NUCLEOTIDE SEQUENCE [LARGE SCALE GENOMIC DNA]</scope>
    <source>
        <strain evidence="5 6">NBRC 107702</strain>
    </source>
</reference>
<accession>A0A6F8XNI4</accession>
<dbReference type="InterPro" id="IPR028082">
    <property type="entry name" value="Peripla_BP_I"/>
</dbReference>
<keyword evidence="2 3" id="KW-0732">Signal</keyword>
<dbReference type="AlphaFoldDB" id="A0A6F8XNI4"/>
<feature type="signal peptide" evidence="3">
    <location>
        <begin position="1"/>
        <end position="19"/>
    </location>
</feature>
<dbReference type="Proteomes" id="UP000502508">
    <property type="component" value="Chromosome"/>
</dbReference>
<evidence type="ECO:0000313" key="6">
    <source>
        <dbReference type="Proteomes" id="UP000502508"/>
    </source>
</evidence>
<organism evidence="5 6">
    <name type="scientific">Phytohabitans flavus</name>
    <dbReference type="NCBI Taxonomy" id="1076124"/>
    <lineage>
        <taxon>Bacteria</taxon>
        <taxon>Bacillati</taxon>
        <taxon>Actinomycetota</taxon>
        <taxon>Actinomycetes</taxon>
        <taxon>Micromonosporales</taxon>
        <taxon>Micromonosporaceae</taxon>
    </lineage>
</organism>
<sequence>MPRRTRCAAIIAAACVAVATVGGCSGTDSGSGDSSKPIAVGGLLPLSGGGSVYGPDIETALRVAVDEINQKPPMGRKFDLHIADDQTDPDAGTRAAQKLISVNRVSAILGIWSSSVTLAVAPMAIQSDVMVGTAAGAGDVTKLDDRDLVWRFYPPGKYTGEAIAQAVKAQGWDSAVAMSRNDPSGLTIIDSFRKSFEAKGGKILDSVTYPPSQSSYTGEVRKAIDAKADVVVNVGYTPELSAMLKDAANTPDKGTWLSVGWSVNGDLFKAVGDAAAEGIYSVDAAPNVDGGAFRHVSEAFQSKTGKELLPSNTFVFSAYDSAVVAALAMTACTCTKGKAFTDAIRAVSGGPGEEVDTYAAGVAALAKGADINYQGASSNLEFDDKGDQLSDYGIYQVRAGKIDLVRAFSLQTP</sequence>
<comment type="similarity">
    <text evidence="1">Belongs to the leucine-binding protein family.</text>
</comment>
<keyword evidence="6" id="KW-1185">Reference proteome</keyword>
<dbReference type="InterPro" id="IPR051010">
    <property type="entry name" value="BCAA_transport"/>
</dbReference>
<evidence type="ECO:0000313" key="5">
    <source>
        <dbReference type="EMBL" id="BCB75328.1"/>
    </source>
</evidence>
<protein>
    <submittedName>
        <fullName evidence="5">Amino acid ABC transporter substrate-binding protein</fullName>
    </submittedName>
</protein>
<gene>
    <name evidence="5" type="ORF">Pflav_017380</name>
</gene>
<dbReference type="PANTHER" id="PTHR30483:SF6">
    <property type="entry name" value="PERIPLASMIC BINDING PROTEIN OF ABC TRANSPORTER FOR NATURAL AMINO ACIDS"/>
    <property type="match status" value="1"/>
</dbReference>
<evidence type="ECO:0000256" key="3">
    <source>
        <dbReference type="SAM" id="SignalP"/>
    </source>
</evidence>
<dbReference type="Gene3D" id="3.40.50.2300">
    <property type="match status" value="2"/>
</dbReference>
<dbReference type="PROSITE" id="PS51257">
    <property type="entry name" value="PROKAR_LIPOPROTEIN"/>
    <property type="match status" value="1"/>
</dbReference>
<name>A0A6F8XNI4_9ACTN</name>
<dbReference type="KEGG" id="pfla:Pflav_017380"/>
<dbReference type="Pfam" id="PF13458">
    <property type="entry name" value="Peripla_BP_6"/>
    <property type="match status" value="1"/>
</dbReference>
<dbReference type="InterPro" id="IPR028081">
    <property type="entry name" value="Leu-bd"/>
</dbReference>
<evidence type="ECO:0000259" key="4">
    <source>
        <dbReference type="Pfam" id="PF13458"/>
    </source>
</evidence>
<dbReference type="PANTHER" id="PTHR30483">
    <property type="entry name" value="LEUCINE-SPECIFIC-BINDING PROTEIN"/>
    <property type="match status" value="1"/>
</dbReference>
<proteinExistence type="inferred from homology"/>
<evidence type="ECO:0000256" key="2">
    <source>
        <dbReference type="ARBA" id="ARBA00022729"/>
    </source>
</evidence>
<evidence type="ECO:0000256" key="1">
    <source>
        <dbReference type="ARBA" id="ARBA00010062"/>
    </source>
</evidence>
<dbReference type="EMBL" id="AP022870">
    <property type="protein sequence ID" value="BCB75328.1"/>
    <property type="molecule type" value="Genomic_DNA"/>
</dbReference>